<dbReference type="PANTHER" id="PTHR46211">
    <property type="entry name" value="GLYCEROPHOSPHORYL DIESTER PHOSPHODIESTERASE"/>
    <property type="match status" value="1"/>
</dbReference>
<evidence type="ECO:0000313" key="2">
    <source>
        <dbReference type="EMBL" id="MDH8677251.1"/>
    </source>
</evidence>
<evidence type="ECO:0000259" key="1">
    <source>
        <dbReference type="PROSITE" id="PS51704"/>
    </source>
</evidence>
<dbReference type="InterPro" id="IPR017946">
    <property type="entry name" value="PLC-like_Pdiesterase_TIM-brl"/>
</dbReference>
<dbReference type="PROSITE" id="PS51704">
    <property type="entry name" value="GP_PDE"/>
    <property type="match status" value="1"/>
</dbReference>
<reference evidence="2 3" key="1">
    <citation type="submission" date="2023-04" db="EMBL/GenBank/DDBJ databases">
        <title>Fusibacter bizertensis strain WBS, isolated from littoral bottom sediments of the Arctic seas - biochemical and genomic analysis.</title>
        <authorList>
            <person name="Brioukhanov A.L."/>
        </authorList>
    </citation>
    <scope>NUCLEOTIDE SEQUENCE [LARGE SCALE GENOMIC DNA]</scope>
    <source>
        <strain evidence="2 3">WBS</strain>
    </source>
</reference>
<sequence length="243" mass="27570">MTLIFGHRGAKAYYAENTILSFEHAIEMGADGIELDIHYSKDGEIMVFHDFTLNRMCGVNGSIFDYTLSELKRFKVQYRNQYQEIPTLKEVLDLILSLQVKHQKKIVLNVELKAGSDFYPDIEKNAMALCYSKLSKDQVVFSSFDHYALKEIRGLDAMAQTGILTASALVDPWEYVKKLGANYYHPAYLSLTPRLLSEISHTDLKVNTYTVNDTTIAKQLMLNGINAIITDSPDIMVELRKGI</sequence>
<dbReference type="PROSITE" id="PS50007">
    <property type="entry name" value="PIPLC_X_DOMAIN"/>
    <property type="match status" value="1"/>
</dbReference>
<accession>A0ABT6NA18</accession>
<dbReference type="EMBL" id="JARYZI010000002">
    <property type="protein sequence ID" value="MDH8677251.1"/>
    <property type="molecule type" value="Genomic_DNA"/>
</dbReference>
<keyword evidence="3" id="KW-1185">Reference proteome</keyword>
<dbReference type="Proteomes" id="UP001158045">
    <property type="component" value="Unassembled WGS sequence"/>
</dbReference>
<proteinExistence type="predicted"/>
<dbReference type="RefSeq" id="WP_281093063.1">
    <property type="nucleotide sequence ID" value="NZ_JARYZI010000002.1"/>
</dbReference>
<protein>
    <submittedName>
        <fullName evidence="2">Glycerophosphodiester phosphodiesterase family protein</fullName>
    </submittedName>
</protein>
<dbReference type="SUPFAM" id="SSF51695">
    <property type="entry name" value="PLC-like phosphodiesterases"/>
    <property type="match status" value="1"/>
</dbReference>
<organism evidence="2 3">
    <name type="scientific">Fusibacter bizertensis</name>
    <dbReference type="NCBI Taxonomy" id="1488331"/>
    <lineage>
        <taxon>Bacteria</taxon>
        <taxon>Bacillati</taxon>
        <taxon>Bacillota</taxon>
        <taxon>Clostridia</taxon>
        <taxon>Eubacteriales</taxon>
        <taxon>Eubacteriales Family XII. Incertae Sedis</taxon>
        <taxon>Fusibacter</taxon>
    </lineage>
</organism>
<feature type="domain" description="GP-PDE" evidence="1">
    <location>
        <begin position="2"/>
        <end position="240"/>
    </location>
</feature>
<dbReference type="PANTHER" id="PTHR46211:SF1">
    <property type="entry name" value="GLYCEROPHOSPHODIESTER PHOSPHODIESTERASE, CYTOPLASMIC"/>
    <property type="match status" value="1"/>
</dbReference>
<name>A0ABT6NA18_9FIRM</name>
<dbReference type="Gene3D" id="3.20.20.190">
    <property type="entry name" value="Phosphatidylinositol (PI) phosphodiesterase"/>
    <property type="match status" value="1"/>
</dbReference>
<dbReference type="InterPro" id="IPR030395">
    <property type="entry name" value="GP_PDE_dom"/>
</dbReference>
<dbReference type="Pfam" id="PF03009">
    <property type="entry name" value="GDPD"/>
    <property type="match status" value="1"/>
</dbReference>
<gene>
    <name evidence="2" type="ORF">QE109_03775</name>
</gene>
<evidence type="ECO:0000313" key="3">
    <source>
        <dbReference type="Proteomes" id="UP001158045"/>
    </source>
</evidence>
<comment type="caution">
    <text evidence="2">The sequence shown here is derived from an EMBL/GenBank/DDBJ whole genome shotgun (WGS) entry which is preliminary data.</text>
</comment>